<dbReference type="GO" id="GO:0006417">
    <property type="term" value="P:regulation of translation"/>
    <property type="evidence" value="ECO:0007669"/>
    <property type="project" value="UniProtKB-ARBA"/>
</dbReference>
<evidence type="ECO:0000256" key="2">
    <source>
        <dbReference type="SAM" id="MobiDB-lite"/>
    </source>
</evidence>
<gene>
    <name evidence="5" type="primary">20216032</name>
    <name evidence="4" type="ORF">HELRODRAFT_82136</name>
</gene>
<dbReference type="Pfam" id="PF25504">
    <property type="entry name" value="HEAT_5MP1_2"/>
    <property type="match status" value="1"/>
</dbReference>
<evidence type="ECO:0000313" key="6">
    <source>
        <dbReference type="Proteomes" id="UP000015101"/>
    </source>
</evidence>
<dbReference type="STRING" id="6412.T1G4N4"/>
<dbReference type="InterPro" id="IPR043510">
    <property type="entry name" value="W2_5MP1/2"/>
</dbReference>
<dbReference type="Pfam" id="PF02020">
    <property type="entry name" value="W2"/>
    <property type="match status" value="1"/>
</dbReference>
<reference evidence="4 6" key="2">
    <citation type="journal article" date="2013" name="Nature">
        <title>Insights into bilaterian evolution from three spiralian genomes.</title>
        <authorList>
            <person name="Simakov O."/>
            <person name="Marletaz F."/>
            <person name="Cho S.J."/>
            <person name="Edsinger-Gonzales E."/>
            <person name="Havlak P."/>
            <person name="Hellsten U."/>
            <person name="Kuo D.H."/>
            <person name="Larsson T."/>
            <person name="Lv J."/>
            <person name="Arendt D."/>
            <person name="Savage R."/>
            <person name="Osoegawa K."/>
            <person name="de Jong P."/>
            <person name="Grimwood J."/>
            <person name="Chapman J.A."/>
            <person name="Shapiro H."/>
            <person name="Aerts A."/>
            <person name="Otillar R.P."/>
            <person name="Terry A.Y."/>
            <person name="Boore J.L."/>
            <person name="Grigoriev I.V."/>
            <person name="Lindberg D.R."/>
            <person name="Seaver E.C."/>
            <person name="Weisblat D.A."/>
            <person name="Putnam N.H."/>
            <person name="Rokhsar D.S."/>
        </authorList>
    </citation>
    <scope>NUCLEOTIDE SEQUENCE</scope>
</reference>
<dbReference type="HOGENOM" id="CLU_032849_0_1_1"/>
<dbReference type="OrthoDB" id="1727522at2759"/>
<dbReference type="EnsemblMetazoa" id="HelroT82136">
    <property type="protein sequence ID" value="HelroP82136"/>
    <property type="gene ID" value="HelroG82136"/>
</dbReference>
<accession>T1G4N4</accession>
<dbReference type="CTD" id="20216032"/>
<proteinExistence type="inferred from homology"/>
<evidence type="ECO:0000259" key="3">
    <source>
        <dbReference type="PROSITE" id="PS51363"/>
    </source>
</evidence>
<dbReference type="SMART" id="SM00515">
    <property type="entry name" value="eIF5C"/>
    <property type="match status" value="1"/>
</dbReference>
<comment type="similarity">
    <text evidence="1">Belongs to the BZW family.</text>
</comment>
<evidence type="ECO:0000313" key="4">
    <source>
        <dbReference type="EMBL" id="ESO01408.1"/>
    </source>
</evidence>
<reference evidence="5" key="3">
    <citation type="submission" date="2015-06" db="UniProtKB">
        <authorList>
            <consortium name="EnsemblMetazoa"/>
        </authorList>
    </citation>
    <scope>IDENTIFICATION</scope>
</reference>
<dbReference type="GeneID" id="20216032"/>
<reference evidence="6" key="1">
    <citation type="submission" date="2012-12" db="EMBL/GenBank/DDBJ databases">
        <authorList>
            <person name="Hellsten U."/>
            <person name="Grimwood J."/>
            <person name="Chapman J.A."/>
            <person name="Shapiro H."/>
            <person name="Aerts A."/>
            <person name="Otillar R.P."/>
            <person name="Terry A.Y."/>
            <person name="Boore J.L."/>
            <person name="Simakov O."/>
            <person name="Marletaz F."/>
            <person name="Cho S.-J."/>
            <person name="Edsinger-Gonzales E."/>
            <person name="Havlak P."/>
            <person name="Kuo D.-H."/>
            <person name="Larsson T."/>
            <person name="Lv J."/>
            <person name="Arendt D."/>
            <person name="Savage R."/>
            <person name="Osoegawa K."/>
            <person name="de Jong P."/>
            <person name="Lindberg D.R."/>
            <person name="Seaver E.C."/>
            <person name="Weisblat D.A."/>
            <person name="Putnam N.H."/>
            <person name="Grigoriev I.V."/>
            <person name="Rokhsar D.S."/>
        </authorList>
    </citation>
    <scope>NUCLEOTIDE SEQUENCE</scope>
</reference>
<organism evidence="5 6">
    <name type="scientific">Helobdella robusta</name>
    <name type="common">Californian leech</name>
    <dbReference type="NCBI Taxonomy" id="6412"/>
    <lineage>
        <taxon>Eukaryota</taxon>
        <taxon>Metazoa</taxon>
        <taxon>Spiralia</taxon>
        <taxon>Lophotrochozoa</taxon>
        <taxon>Annelida</taxon>
        <taxon>Clitellata</taxon>
        <taxon>Hirudinea</taxon>
        <taxon>Rhynchobdellida</taxon>
        <taxon>Glossiphoniidae</taxon>
        <taxon>Helobdella</taxon>
    </lineage>
</organism>
<dbReference type="FunFam" id="1.25.40.180:FF:000006">
    <property type="entry name" value="Basic leucine zipper and W2 domain-containing protein 1"/>
    <property type="match status" value="1"/>
</dbReference>
<dbReference type="PROSITE" id="PS51363">
    <property type="entry name" value="W2"/>
    <property type="match status" value="1"/>
</dbReference>
<dbReference type="InterPro" id="IPR051245">
    <property type="entry name" value="eIF5-mimic_regulator"/>
</dbReference>
<name>T1G4N4_HELRO</name>
<evidence type="ECO:0000313" key="5">
    <source>
        <dbReference type="EnsemblMetazoa" id="HelroP82136"/>
    </source>
</evidence>
<dbReference type="OMA" id="ELIQCIW"/>
<dbReference type="PANTHER" id="PTHR14208:SF2">
    <property type="entry name" value="PROTEIN KRASAVIETZ"/>
    <property type="match status" value="1"/>
</dbReference>
<dbReference type="InterPro" id="IPR003307">
    <property type="entry name" value="W2_domain"/>
</dbReference>
<sequence length="416" mass="47704">MSQKIEKPSLTGHRIKTRKRDEKEKYDPSAFRDAIVQGLNEASSDIDQISKFLDSTGSKLDYRRYSESLLDILFAGGILAPGGSILQDSTEKSNNIYNRLFTINLIASIFSSSNNLIQILYKLIRRYKYLEKSFDDELKKLILFLKGFSIEEREKLAKVIGICLSNGLGSPASLLPLFDAHLVKDGLSLEFAQHMFHAWLREKDIQNVGNALKKSGIESRLLELLPINKRSQENFESAFNTPGLEPIIEFQRVKASAEMKKGVQSKLEEMLKNEEPIKDMIALIKEHMSKTGMQDHETIVMVWNTLMNAVEWNKKDDLVGDQAIRHLKQYSSLLASLTETNKSQLTLLHKIQEYCYDNMNFIKVFSKIVILFYKADVLDEDAILKWYNHSHSAKGKTIFLEQMKNFIHWLQSAEEG</sequence>
<dbReference type="Gene3D" id="1.25.40.180">
    <property type="match status" value="1"/>
</dbReference>
<dbReference type="KEGG" id="hro:HELRODRAFT_82136"/>
<dbReference type="FunCoup" id="T1G4N4">
    <property type="interactions" value="1319"/>
</dbReference>
<dbReference type="SUPFAM" id="SSF48371">
    <property type="entry name" value="ARM repeat"/>
    <property type="match status" value="1"/>
</dbReference>
<dbReference type="PANTHER" id="PTHR14208">
    <property type="entry name" value="BASIC LEUCINE ZIPPER AND W2 DOMAIN-CONTAINING PROTEIN"/>
    <property type="match status" value="1"/>
</dbReference>
<dbReference type="InParanoid" id="T1G4N4"/>
<dbReference type="InterPro" id="IPR016024">
    <property type="entry name" value="ARM-type_fold"/>
</dbReference>
<dbReference type="CDD" id="cd11560">
    <property type="entry name" value="W2_eIF5C_like"/>
    <property type="match status" value="1"/>
</dbReference>
<dbReference type="EMBL" id="KB096785">
    <property type="protein sequence ID" value="ESO01408.1"/>
    <property type="molecule type" value="Genomic_DNA"/>
</dbReference>
<dbReference type="RefSeq" id="XP_009020644.1">
    <property type="nucleotide sequence ID" value="XM_009022396.1"/>
</dbReference>
<protein>
    <recommendedName>
        <fullName evidence="3">W2 domain-containing protein</fullName>
    </recommendedName>
</protein>
<dbReference type="eggNOG" id="KOG2297">
    <property type="taxonomic scope" value="Eukaryota"/>
</dbReference>
<dbReference type="AlphaFoldDB" id="T1G4N4"/>
<keyword evidence="6" id="KW-1185">Reference proteome</keyword>
<dbReference type="InterPro" id="IPR057397">
    <property type="entry name" value="HEAT_5MP1_2"/>
</dbReference>
<feature type="region of interest" description="Disordered" evidence="2">
    <location>
        <begin position="1"/>
        <end position="28"/>
    </location>
</feature>
<dbReference type="EMBL" id="AMQM01005099">
    <property type="status" value="NOT_ANNOTATED_CDS"/>
    <property type="molecule type" value="Genomic_DNA"/>
</dbReference>
<feature type="domain" description="W2" evidence="3">
    <location>
        <begin position="253"/>
        <end position="416"/>
    </location>
</feature>
<evidence type="ECO:0000256" key="1">
    <source>
        <dbReference type="ARBA" id="ARBA00008151"/>
    </source>
</evidence>
<dbReference type="Proteomes" id="UP000015101">
    <property type="component" value="Unassembled WGS sequence"/>
</dbReference>
<dbReference type="GO" id="GO:0005737">
    <property type="term" value="C:cytoplasm"/>
    <property type="evidence" value="ECO:0000318"/>
    <property type="project" value="GO_Central"/>
</dbReference>